<comment type="caution">
    <text evidence="3">The sequence shown here is derived from an EMBL/GenBank/DDBJ whole genome shotgun (WGS) entry which is preliminary data.</text>
</comment>
<evidence type="ECO:0000259" key="1">
    <source>
        <dbReference type="Pfam" id="PF13569"/>
    </source>
</evidence>
<dbReference type="Proteomes" id="UP000077349">
    <property type="component" value="Unassembled WGS sequence"/>
</dbReference>
<dbReference type="PATRIC" id="fig|178901.16.peg.3892"/>
<evidence type="ECO:0000259" key="2">
    <source>
        <dbReference type="Pfam" id="PF24879"/>
    </source>
</evidence>
<organism evidence="3 4">
    <name type="scientific">Acetobacter malorum</name>
    <dbReference type="NCBI Taxonomy" id="178901"/>
    <lineage>
        <taxon>Bacteria</taxon>
        <taxon>Pseudomonadati</taxon>
        <taxon>Pseudomonadota</taxon>
        <taxon>Alphaproteobacteria</taxon>
        <taxon>Acetobacterales</taxon>
        <taxon>Acetobacteraceae</taxon>
        <taxon>Acetobacter</taxon>
    </lineage>
</organism>
<feature type="domain" description="DUF7737" evidence="2">
    <location>
        <begin position="817"/>
        <end position="922"/>
    </location>
</feature>
<reference evidence="3 4" key="1">
    <citation type="submission" date="2016-03" db="EMBL/GenBank/DDBJ databases">
        <title>Draft genome sequence of Acetobacter malorum CECT 7742, a strain isolated from strawberry vinegar.</title>
        <authorList>
            <person name="Sainz F."/>
            <person name="Mas A."/>
            <person name="Torija M.J."/>
        </authorList>
    </citation>
    <scope>NUCLEOTIDE SEQUENCE [LARGE SCALE GENOMIC DNA]</scope>
    <source>
        <strain evidence="3 4">CECT 7742</strain>
    </source>
</reference>
<name>A0A177G4B7_9PROT</name>
<dbReference type="Pfam" id="PF24879">
    <property type="entry name" value="DUF7737"/>
    <property type="match status" value="1"/>
</dbReference>
<proteinExistence type="predicted"/>
<dbReference type="EMBL" id="LVHD01000098">
    <property type="protein sequence ID" value="OAG75209.1"/>
    <property type="molecule type" value="Genomic_DNA"/>
</dbReference>
<dbReference type="InterPro" id="IPR025406">
    <property type="entry name" value="DUF4132"/>
</dbReference>
<dbReference type="AlphaFoldDB" id="A0A177G4B7"/>
<dbReference type="Pfam" id="PF13569">
    <property type="entry name" value="DUF4132"/>
    <property type="match status" value="1"/>
</dbReference>
<sequence length="930" mass="105515">MTMMQHDFLKTDLANARLVLVEMGRLERQLTSWMAEMIEIDANIFERLQTAWVERYRTDISHHYGITQQPLLDNISKNHMPLEACMMTDLLNIGPLPVPPEWFRRYASEEVSHTLGFATLKLYATSSRLSAIAPLYAPKSGMLEYLRSFKSSRTSLPDEKWFEQALKDYDDTFRDFPSLYWLAREIALRENPETPLDLMDGRLEFWQVPDKPRPSQKILARFLAKLAEPNGQRELDFARCFLHEHRQFSLLHRTYFGLLGTLPLYRAAILPRFVALLNLMLTKAGSPSKAAEIILHTPQPYSFRYGRPQDSGIMRLGKIGPLRTKFSSPPKHVKKPSPYGCTLTKSEVSEHIATGCLWMIAAARQPSDLDWLLEHSTSALQNESVADFNRLVSTIGEIGTAEGVRGLVRLRSKLRHATMLSHLNATLALTAAAMGLTTVEAEELVAQDYGLDTHHRRKEALTDDFSVVLSITGSGQAAIHYEDRNGTVSNKLPASVRNATGCETLLRNARSDAKQLSADMSTHRQRLEGSWLTGQTWSWKAFEERWLRHPVLGWLARRMIWMVAEPDGTIKTCLIRDDGTLCGPDGKGIPSLPPEALLSLWHPLHSKDQKTITQWRATLEQLKVTQPIRQAWRETYTITQAEQESSPASYRYARRILSQAQVVEVGRQKQWRIRTLTGHLPSSESAPWSLRIPAHGIYADLRTGGVGEHFTPDGSLVFSYVMTDRIRFCVLQDEGDWQYDGGRKLKETTTPVRLGSVDPIVFSEVMRDVDLMVSVAARNIPFDPDTLLSIPDLAEWRRHDGLGDIQCSTEPHFGNLAQSRREMIESLLPELGAGDAVTLEKRHVLVKGKRYHYRIHLGSGDVMVIPQQRQIVIPDKKITTAQNKFSDYQPLHDDERLNSILQKITMLLRDDRIRDQTILDQLNALDGSGT</sequence>
<accession>A0A177G4B7</accession>
<feature type="domain" description="DUF4132" evidence="1">
    <location>
        <begin position="489"/>
        <end position="671"/>
    </location>
</feature>
<dbReference type="InterPro" id="IPR056639">
    <property type="entry name" value="DUF7737"/>
</dbReference>
<protein>
    <submittedName>
        <fullName evidence="3">Uncharacterized protein</fullName>
    </submittedName>
</protein>
<gene>
    <name evidence="3" type="ORF">Amal_03622</name>
</gene>
<evidence type="ECO:0000313" key="4">
    <source>
        <dbReference type="Proteomes" id="UP000077349"/>
    </source>
</evidence>
<evidence type="ECO:0000313" key="3">
    <source>
        <dbReference type="EMBL" id="OAG75209.1"/>
    </source>
</evidence>